<dbReference type="GO" id="GO:0005764">
    <property type="term" value="C:lysosome"/>
    <property type="evidence" value="ECO:0007669"/>
    <property type="project" value="TreeGrafter"/>
</dbReference>
<dbReference type="Pfam" id="PF01120">
    <property type="entry name" value="Alpha_L_fucos"/>
    <property type="match status" value="1"/>
</dbReference>
<evidence type="ECO:0000256" key="4">
    <source>
        <dbReference type="ARBA" id="ARBA00022801"/>
    </source>
</evidence>
<gene>
    <name evidence="7" type="ORF">H6A12_04635</name>
</gene>
<keyword evidence="3" id="KW-0732">Signal</keyword>
<comment type="similarity">
    <text evidence="1">Belongs to the glycosyl hydrolase 29 family.</text>
</comment>
<organism evidence="7 8">
    <name type="scientific">Merdimmobilis hominis</name>
    <dbReference type="NCBI Taxonomy" id="2897707"/>
    <lineage>
        <taxon>Bacteria</taxon>
        <taxon>Bacillati</taxon>
        <taxon>Bacillota</taxon>
        <taxon>Clostridia</taxon>
        <taxon>Eubacteriales</taxon>
        <taxon>Oscillospiraceae</taxon>
        <taxon>Merdimmobilis</taxon>
    </lineage>
</organism>
<dbReference type="PANTHER" id="PTHR10030">
    <property type="entry name" value="ALPHA-L-FUCOSIDASE"/>
    <property type="match status" value="1"/>
</dbReference>
<keyword evidence="4" id="KW-0378">Hydrolase</keyword>
<dbReference type="GO" id="GO:0016139">
    <property type="term" value="P:glycoside catabolic process"/>
    <property type="evidence" value="ECO:0007669"/>
    <property type="project" value="TreeGrafter"/>
</dbReference>
<evidence type="ECO:0000256" key="5">
    <source>
        <dbReference type="ARBA" id="ARBA00023295"/>
    </source>
</evidence>
<proteinExistence type="inferred from homology"/>
<dbReference type="RefSeq" id="WP_204445295.1">
    <property type="nucleotide sequence ID" value="NZ_JACJKY010000005.1"/>
</dbReference>
<evidence type="ECO:0000313" key="7">
    <source>
        <dbReference type="EMBL" id="MBM6920441.1"/>
    </source>
</evidence>
<dbReference type="EMBL" id="JACJKY010000005">
    <property type="protein sequence ID" value="MBM6920441.1"/>
    <property type="molecule type" value="Genomic_DNA"/>
</dbReference>
<dbReference type="PANTHER" id="PTHR10030:SF37">
    <property type="entry name" value="ALPHA-L-FUCOSIDASE-RELATED"/>
    <property type="match status" value="1"/>
</dbReference>
<dbReference type="SMART" id="SM00812">
    <property type="entry name" value="Alpha_L_fucos"/>
    <property type="match status" value="1"/>
</dbReference>
<dbReference type="SUPFAM" id="SSF51445">
    <property type="entry name" value="(Trans)glycosidases"/>
    <property type="match status" value="1"/>
</dbReference>
<dbReference type="Gene3D" id="2.60.120.260">
    <property type="entry name" value="Galactose-binding domain-like"/>
    <property type="match status" value="1"/>
</dbReference>
<reference evidence="7" key="2">
    <citation type="journal article" date="2021" name="Sci. Rep.">
        <title>The distribution of antibiotic resistance genes in chicken gut microbiota commensals.</title>
        <authorList>
            <person name="Juricova H."/>
            <person name="Matiasovicova J."/>
            <person name="Kubasova T."/>
            <person name="Cejkova D."/>
            <person name="Rychlik I."/>
        </authorList>
    </citation>
    <scope>NUCLEOTIDE SEQUENCE</scope>
    <source>
        <strain evidence="7">An559</strain>
    </source>
</reference>
<evidence type="ECO:0000256" key="1">
    <source>
        <dbReference type="ARBA" id="ARBA00007951"/>
    </source>
</evidence>
<feature type="domain" description="Glycoside hydrolase family 29 N-terminal" evidence="6">
    <location>
        <begin position="19"/>
        <end position="335"/>
    </location>
</feature>
<protein>
    <recommendedName>
        <fullName evidence="2">alpha-L-fucosidase</fullName>
        <ecNumber evidence="2">3.2.1.51</ecNumber>
    </recommendedName>
</protein>
<evidence type="ECO:0000256" key="3">
    <source>
        <dbReference type="ARBA" id="ARBA00022729"/>
    </source>
</evidence>
<keyword evidence="5" id="KW-0326">Glycosidase</keyword>
<keyword evidence="8" id="KW-1185">Reference proteome</keyword>
<evidence type="ECO:0000256" key="2">
    <source>
        <dbReference type="ARBA" id="ARBA00012662"/>
    </source>
</evidence>
<dbReference type="AlphaFoldDB" id="A0A939BE18"/>
<dbReference type="EC" id="3.2.1.51" evidence="2"/>
<accession>A0A939BE18</accession>
<dbReference type="Proteomes" id="UP000774750">
    <property type="component" value="Unassembled WGS sequence"/>
</dbReference>
<dbReference type="InterPro" id="IPR057739">
    <property type="entry name" value="Glyco_hydro_29_N"/>
</dbReference>
<name>A0A939BE18_9FIRM</name>
<dbReference type="InterPro" id="IPR017853">
    <property type="entry name" value="GH"/>
</dbReference>
<dbReference type="Gene3D" id="3.20.20.80">
    <property type="entry name" value="Glycosidases"/>
    <property type="match status" value="1"/>
</dbReference>
<evidence type="ECO:0000313" key="8">
    <source>
        <dbReference type="Proteomes" id="UP000774750"/>
    </source>
</evidence>
<evidence type="ECO:0000259" key="6">
    <source>
        <dbReference type="Pfam" id="PF01120"/>
    </source>
</evidence>
<dbReference type="InterPro" id="IPR000933">
    <property type="entry name" value="Glyco_hydro_29"/>
</dbReference>
<dbReference type="GO" id="GO:0004560">
    <property type="term" value="F:alpha-L-fucosidase activity"/>
    <property type="evidence" value="ECO:0007669"/>
    <property type="project" value="InterPro"/>
</dbReference>
<dbReference type="GO" id="GO:0006004">
    <property type="term" value="P:fucose metabolic process"/>
    <property type="evidence" value="ECO:0007669"/>
    <property type="project" value="TreeGrafter"/>
</dbReference>
<sequence>MISFLEEAANVVPSKRQLDWFDMELYAFIHFGVNTFTDREWGMGGEDESLFDPQKLDCDQWVEAIKRAGCKGMVLTAKHHDGFCLWPSKYTEHSVKNSPHPRDVVREAAEACRKGGIKFGFYLSPWDRTESSYGTPAYNDYFCNQLTELLTEYGDIFYVWFDNACGEGENGKKQEYDFNRYFALIRKYQPNAVIFNDFGPDVRWCGNEAGIARVSEWAVVPHEFCRYAEVQTGKGPLADEADLSYLYNTTQSLGTMNNILYSKGLSFVPSEINMSIRPGWFWHKEEEPHSLERLFHTYLTSVGANACFHLNVPPTRDGLIDERDVIRLREFGELIAREFGKPIPCSVKKAEDTPRTQPIYEITFDTPQTGIRYVVIEEDLHFGQRVESFLLTADSIDSAYPLYEGTCIGHKKICVLADPFSKQNPLIGDGTKPVSSLRLRITSSRSDVHLRSVSVY</sequence>
<reference evidence="7" key="1">
    <citation type="submission" date="2020-08" db="EMBL/GenBank/DDBJ databases">
        <authorList>
            <person name="Cejkova D."/>
            <person name="Kubasova T."/>
            <person name="Jahodarova E."/>
            <person name="Rychlik I."/>
        </authorList>
    </citation>
    <scope>NUCLEOTIDE SEQUENCE</scope>
    <source>
        <strain evidence="7">An559</strain>
    </source>
</reference>
<comment type="caution">
    <text evidence="7">The sequence shown here is derived from an EMBL/GenBank/DDBJ whole genome shotgun (WGS) entry which is preliminary data.</text>
</comment>